<evidence type="ECO:0000313" key="2">
    <source>
        <dbReference type="Proteomes" id="UP000789366"/>
    </source>
</evidence>
<sequence length="106" mass="12148">MGENEEPTREDIEVESKKIDLISVLELELTELTEGSTFLIKNASGQNLTCILLDMFNSYIKCCSNKTMFVMPILFLIKKCFMNYKQESNDLLKKVGSITFTAYFVI</sequence>
<name>A0ACA9RKH9_9GLOM</name>
<keyword evidence="2" id="KW-1185">Reference proteome</keyword>
<proteinExistence type="predicted"/>
<reference evidence="1" key="1">
    <citation type="submission" date="2021-06" db="EMBL/GenBank/DDBJ databases">
        <authorList>
            <person name="Kallberg Y."/>
            <person name="Tangrot J."/>
            <person name="Rosling A."/>
        </authorList>
    </citation>
    <scope>NUCLEOTIDE SEQUENCE</scope>
    <source>
        <strain evidence="1">28 12/20/2015</strain>
    </source>
</reference>
<evidence type="ECO:0000313" key="1">
    <source>
        <dbReference type="EMBL" id="CAG8798336.1"/>
    </source>
</evidence>
<gene>
    <name evidence="1" type="ORF">SPELUC_LOCUS17833</name>
</gene>
<protein>
    <submittedName>
        <fullName evidence="1">14_t:CDS:1</fullName>
    </submittedName>
</protein>
<dbReference type="EMBL" id="CAJVPW010076869">
    <property type="protein sequence ID" value="CAG8798336.1"/>
    <property type="molecule type" value="Genomic_DNA"/>
</dbReference>
<dbReference type="Proteomes" id="UP000789366">
    <property type="component" value="Unassembled WGS sequence"/>
</dbReference>
<accession>A0ACA9RKH9</accession>
<comment type="caution">
    <text evidence="1">The sequence shown here is derived from an EMBL/GenBank/DDBJ whole genome shotgun (WGS) entry which is preliminary data.</text>
</comment>
<feature type="non-terminal residue" evidence="1">
    <location>
        <position position="1"/>
    </location>
</feature>
<organism evidence="1 2">
    <name type="scientific">Cetraspora pellucida</name>
    <dbReference type="NCBI Taxonomy" id="1433469"/>
    <lineage>
        <taxon>Eukaryota</taxon>
        <taxon>Fungi</taxon>
        <taxon>Fungi incertae sedis</taxon>
        <taxon>Mucoromycota</taxon>
        <taxon>Glomeromycotina</taxon>
        <taxon>Glomeromycetes</taxon>
        <taxon>Diversisporales</taxon>
        <taxon>Gigasporaceae</taxon>
        <taxon>Cetraspora</taxon>
    </lineage>
</organism>
<feature type="non-terminal residue" evidence="1">
    <location>
        <position position="106"/>
    </location>
</feature>